<evidence type="ECO:0000313" key="2">
    <source>
        <dbReference type="Proteomes" id="UP000257109"/>
    </source>
</evidence>
<sequence length="64" mass="7421">MLLPKFSMDSSRFEQLYQPYMKGELSNNLERKSMTFDLGEDRKKAIMEDHGRSKSLSNCSSLDV</sequence>
<dbReference type="AlphaFoldDB" id="A0A371E8B5"/>
<evidence type="ECO:0000313" key="1">
    <source>
        <dbReference type="EMBL" id="RDX62243.1"/>
    </source>
</evidence>
<dbReference type="Proteomes" id="UP000257109">
    <property type="component" value="Unassembled WGS sequence"/>
</dbReference>
<gene>
    <name evidence="1" type="ORF">CR513_59445</name>
</gene>
<keyword evidence="2" id="KW-1185">Reference proteome</keyword>
<comment type="caution">
    <text evidence="1">The sequence shown here is derived from an EMBL/GenBank/DDBJ whole genome shotgun (WGS) entry which is preliminary data.</text>
</comment>
<protein>
    <submittedName>
        <fullName evidence="1">Uncharacterized protein</fullName>
    </submittedName>
</protein>
<proteinExistence type="predicted"/>
<name>A0A371E8B5_MUCPR</name>
<accession>A0A371E8B5</accession>
<organism evidence="1 2">
    <name type="scientific">Mucuna pruriens</name>
    <name type="common">Velvet bean</name>
    <name type="synonym">Dolichos pruriens</name>
    <dbReference type="NCBI Taxonomy" id="157652"/>
    <lineage>
        <taxon>Eukaryota</taxon>
        <taxon>Viridiplantae</taxon>
        <taxon>Streptophyta</taxon>
        <taxon>Embryophyta</taxon>
        <taxon>Tracheophyta</taxon>
        <taxon>Spermatophyta</taxon>
        <taxon>Magnoliopsida</taxon>
        <taxon>eudicotyledons</taxon>
        <taxon>Gunneridae</taxon>
        <taxon>Pentapetalae</taxon>
        <taxon>rosids</taxon>
        <taxon>fabids</taxon>
        <taxon>Fabales</taxon>
        <taxon>Fabaceae</taxon>
        <taxon>Papilionoideae</taxon>
        <taxon>50 kb inversion clade</taxon>
        <taxon>NPAAA clade</taxon>
        <taxon>indigoferoid/millettioid clade</taxon>
        <taxon>Phaseoleae</taxon>
        <taxon>Mucuna</taxon>
    </lineage>
</organism>
<dbReference type="EMBL" id="QJKJ01015613">
    <property type="protein sequence ID" value="RDX62243.1"/>
    <property type="molecule type" value="Genomic_DNA"/>
</dbReference>
<reference evidence="1" key="1">
    <citation type="submission" date="2018-05" db="EMBL/GenBank/DDBJ databases">
        <title>Draft genome of Mucuna pruriens seed.</title>
        <authorList>
            <person name="Nnadi N.E."/>
            <person name="Vos R."/>
            <person name="Hasami M.H."/>
            <person name="Devisetty U.K."/>
            <person name="Aguiy J.C."/>
        </authorList>
    </citation>
    <scope>NUCLEOTIDE SEQUENCE [LARGE SCALE GENOMIC DNA]</scope>
    <source>
        <strain evidence="1">JCA_2017</strain>
    </source>
</reference>
<feature type="non-terminal residue" evidence="1">
    <location>
        <position position="1"/>
    </location>
</feature>